<keyword evidence="1" id="KW-0472">Membrane</keyword>
<feature type="transmembrane region" description="Helical" evidence="1">
    <location>
        <begin position="6"/>
        <end position="26"/>
    </location>
</feature>
<name>F2JJP9_CELLD</name>
<keyword evidence="3" id="KW-1185">Reference proteome</keyword>
<dbReference type="STRING" id="642492.Clole_0344"/>
<dbReference type="Proteomes" id="UP000008467">
    <property type="component" value="Chromosome"/>
</dbReference>
<evidence type="ECO:0000313" key="2">
    <source>
        <dbReference type="EMBL" id="ADZ82091.1"/>
    </source>
</evidence>
<evidence type="ECO:0000313" key="3">
    <source>
        <dbReference type="Proteomes" id="UP000008467"/>
    </source>
</evidence>
<dbReference type="AlphaFoldDB" id="F2JJP9"/>
<organism evidence="2 3">
    <name type="scientific">Cellulosilyticum lentocellum (strain ATCC 49066 / DSM 5427 / NCIMB 11756 / RHM5)</name>
    <name type="common">Clostridium lentocellum</name>
    <dbReference type="NCBI Taxonomy" id="642492"/>
    <lineage>
        <taxon>Bacteria</taxon>
        <taxon>Bacillati</taxon>
        <taxon>Bacillota</taxon>
        <taxon>Clostridia</taxon>
        <taxon>Lachnospirales</taxon>
        <taxon>Cellulosilyticaceae</taxon>
        <taxon>Cellulosilyticum</taxon>
    </lineage>
</organism>
<reference evidence="2 3" key="1">
    <citation type="journal article" date="2011" name="J. Bacteriol.">
        <title>Complete genome sequence of the cellulose-degrading bacterium Cellulosilyticum lentocellum.</title>
        <authorList>
            <consortium name="US DOE Joint Genome Institute"/>
            <person name="Miller D.A."/>
            <person name="Suen G."/>
            <person name="Bruce D."/>
            <person name="Copeland A."/>
            <person name="Cheng J.F."/>
            <person name="Detter C."/>
            <person name="Goodwin L.A."/>
            <person name="Han C.S."/>
            <person name="Hauser L.J."/>
            <person name="Land M.L."/>
            <person name="Lapidus A."/>
            <person name="Lucas S."/>
            <person name="Meincke L."/>
            <person name="Pitluck S."/>
            <person name="Tapia R."/>
            <person name="Teshima H."/>
            <person name="Woyke T."/>
            <person name="Fox B.G."/>
            <person name="Angert E.R."/>
            <person name="Currie C.R."/>
        </authorList>
    </citation>
    <scope>NUCLEOTIDE SEQUENCE [LARGE SCALE GENOMIC DNA]</scope>
    <source>
        <strain evidence="3">ATCC 49066 / DSM 5427 / NCIMB 11756 / RHM5</strain>
    </source>
</reference>
<dbReference type="HOGENOM" id="CLU_1988645_0_0_9"/>
<dbReference type="RefSeq" id="WP_013655392.1">
    <property type="nucleotide sequence ID" value="NC_015275.1"/>
</dbReference>
<gene>
    <name evidence="2" type="ordered locus">Clole_0344</name>
</gene>
<proteinExistence type="predicted"/>
<protein>
    <submittedName>
        <fullName evidence="2">Uncharacterized protein</fullName>
    </submittedName>
</protein>
<evidence type="ECO:0000256" key="1">
    <source>
        <dbReference type="SAM" id="Phobius"/>
    </source>
</evidence>
<accession>F2JJP9</accession>
<sequence length="125" mass="13945">MKPKKALVAVIGMICLGLGLVIGIILGTQRDEQVTMIDTQGLEEVVSHTRQIEQTSAIKKEPEEKKELNDPNEAFKYTKEMLAEKVEEADKERNDNQREWGDGKVGWVNTKELDITTLDGVGYAG</sequence>
<dbReference type="KEGG" id="cle:Clole_0344"/>
<dbReference type="EMBL" id="CP002582">
    <property type="protein sequence ID" value="ADZ82091.1"/>
    <property type="molecule type" value="Genomic_DNA"/>
</dbReference>
<keyword evidence="1" id="KW-0812">Transmembrane</keyword>
<keyword evidence="1" id="KW-1133">Transmembrane helix</keyword>